<name>A0A450VTC1_9GAMM</name>
<keyword evidence="1" id="KW-0472">Membrane</keyword>
<dbReference type="EMBL" id="CAADFJ010000472">
    <property type="protein sequence ID" value="VFK07946.1"/>
    <property type="molecule type" value="Genomic_DNA"/>
</dbReference>
<reference evidence="2" key="1">
    <citation type="submission" date="2019-02" db="EMBL/GenBank/DDBJ databases">
        <authorList>
            <person name="Gruber-Vodicka R. H."/>
            <person name="Seah K. B. B."/>
        </authorList>
    </citation>
    <scope>NUCLEOTIDE SEQUENCE</scope>
    <source>
        <strain evidence="2">BECK_SA2B12</strain>
    </source>
</reference>
<proteinExistence type="predicted"/>
<gene>
    <name evidence="2" type="ORF">BECKH772C_GA0070978_104722</name>
</gene>
<sequence length="76" mass="8549">MITSDSDGHTNFKSWAIICLLVLFVMFKGALAFLVIGDLGQPDWDYRPMKDIPAESPYAAYELLPHPQHVRGEKGE</sequence>
<evidence type="ECO:0000256" key="1">
    <source>
        <dbReference type="SAM" id="Phobius"/>
    </source>
</evidence>
<feature type="transmembrane region" description="Helical" evidence="1">
    <location>
        <begin position="15"/>
        <end position="40"/>
    </location>
</feature>
<accession>A0A450VTC1</accession>
<keyword evidence="1" id="KW-1133">Transmembrane helix</keyword>
<dbReference type="AlphaFoldDB" id="A0A450VTC1"/>
<evidence type="ECO:0000313" key="2">
    <source>
        <dbReference type="EMBL" id="VFK07946.1"/>
    </source>
</evidence>
<protein>
    <submittedName>
        <fullName evidence="2">Uncharacterized protein</fullName>
    </submittedName>
</protein>
<keyword evidence="1" id="KW-0812">Transmembrane</keyword>
<organism evidence="2">
    <name type="scientific">Candidatus Kentrum eta</name>
    <dbReference type="NCBI Taxonomy" id="2126337"/>
    <lineage>
        <taxon>Bacteria</taxon>
        <taxon>Pseudomonadati</taxon>
        <taxon>Pseudomonadota</taxon>
        <taxon>Gammaproteobacteria</taxon>
        <taxon>Candidatus Kentrum</taxon>
    </lineage>
</organism>